<sequence length="125" mass="14133">LPSRREQRVSSCSSQLAPTLCSREHPKWTVRLLMRAGSSHSLRGHARLLCEGLSVGVLHTVQPDSGSFPPELQHGARYDWNHREHRLQRHLLLVLGGALDYPRGQPGRSPLYLHILNDGNSFSKW</sequence>
<dbReference type="AlphaFoldDB" id="A0A835GIL5"/>
<protein>
    <submittedName>
        <fullName evidence="1">Uncharacterized protein</fullName>
    </submittedName>
</protein>
<evidence type="ECO:0000313" key="1">
    <source>
        <dbReference type="EMBL" id="KAF9416616.1"/>
    </source>
</evidence>
<dbReference type="EMBL" id="JACKWZ010000086">
    <property type="protein sequence ID" value="KAF9416616.1"/>
    <property type="molecule type" value="Genomic_DNA"/>
</dbReference>
<feature type="non-terminal residue" evidence="1">
    <location>
        <position position="1"/>
    </location>
</feature>
<organism evidence="1 2">
    <name type="scientific">Spodoptera exigua</name>
    <name type="common">Beet armyworm</name>
    <name type="synonym">Noctua fulgens</name>
    <dbReference type="NCBI Taxonomy" id="7107"/>
    <lineage>
        <taxon>Eukaryota</taxon>
        <taxon>Metazoa</taxon>
        <taxon>Ecdysozoa</taxon>
        <taxon>Arthropoda</taxon>
        <taxon>Hexapoda</taxon>
        <taxon>Insecta</taxon>
        <taxon>Pterygota</taxon>
        <taxon>Neoptera</taxon>
        <taxon>Endopterygota</taxon>
        <taxon>Lepidoptera</taxon>
        <taxon>Glossata</taxon>
        <taxon>Ditrysia</taxon>
        <taxon>Noctuoidea</taxon>
        <taxon>Noctuidae</taxon>
        <taxon>Amphipyrinae</taxon>
        <taxon>Spodoptera</taxon>
    </lineage>
</organism>
<accession>A0A835GIL5</accession>
<keyword evidence="2" id="KW-1185">Reference proteome</keyword>
<proteinExistence type="predicted"/>
<gene>
    <name evidence="1" type="ORF">HW555_006046</name>
</gene>
<comment type="caution">
    <text evidence="1">The sequence shown here is derived from an EMBL/GenBank/DDBJ whole genome shotgun (WGS) entry which is preliminary data.</text>
</comment>
<reference evidence="1" key="1">
    <citation type="submission" date="2020-08" db="EMBL/GenBank/DDBJ databases">
        <title>Spodoptera exigua strain:BAW_Kor-Di-RS1 Genome sequencing and assembly.</title>
        <authorList>
            <person name="Kim J."/>
            <person name="Nam H.Y."/>
            <person name="Kwon M."/>
            <person name="Choi J.H."/>
            <person name="Cho S.R."/>
            <person name="Kim G.-H."/>
        </authorList>
    </citation>
    <scope>NUCLEOTIDE SEQUENCE</scope>
    <source>
        <strain evidence="1">BAW_Kor-Di-RS1</strain>
        <tissue evidence="1">Whole-body</tissue>
    </source>
</reference>
<evidence type="ECO:0000313" key="2">
    <source>
        <dbReference type="Proteomes" id="UP000648187"/>
    </source>
</evidence>
<name>A0A835GIL5_SPOEX</name>
<dbReference type="Proteomes" id="UP000648187">
    <property type="component" value="Unassembled WGS sequence"/>
</dbReference>